<dbReference type="InterPro" id="IPR036249">
    <property type="entry name" value="Thioredoxin-like_sf"/>
</dbReference>
<feature type="region of interest" description="Disordered" evidence="5">
    <location>
        <begin position="371"/>
        <end position="408"/>
    </location>
</feature>
<evidence type="ECO:0000256" key="5">
    <source>
        <dbReference type="SAM" id="MobiDB-lite"/>
    </source>
</evidence>
<dbReference type="InterPro" id="IPR013766">
    <property type="entry name" value="Thioredoxin_domain"/>
</dbReference>
<keyword evidence="4 6" id="KW-0472">Membrane</keyword>
<comment type="caution">
    <text evidence="8">The sequence shown here is derived from an EMBL/GenBank/DDBJ whole genome shotgun (WGS) entry which is preliminary data.</text>
</comment>
<keyword evidence="9" id="KW-1185">Reference proteome</keyword>
<dbReference type="SUPFAM" id="SSF52833">
    <property type="entry name" value="Thioredoxin-like"/>
    <property type="match status" value="1"/>
</dbReference>
<reference evidence="8" key="1">
    <citation type="journal article" date="2022" name="bioRxiv">
        <title>Genomics of Preaxostyla Flagellates Illuminates Evolutionary Transitions and the Path Towards Mitochondrial Loss.</title>
        <authorList>
            <person name="Novak L.V.F."/>
            <person name="Treitli S.C."/>
            <person name="Pyrih J."/>
            <person name="Halakuc P."/>
            <person name="Pipaliya S.V."/>
            <person name="Vacek V."/>
            <person name="Brzon O."/>
            <person name="Soukal P."/>
            <person name="Eme L."/>
            <person name="Dacks J.B."/>
            <person name="Karnkowska A."/>
            <person name="Elias M."/>
            <person name="Hampl V."/>
        </authorList>
    </citation>
    <scope>NUCLEOTIDE SEQUENCE</scope>
    <source>
        <strain evidence="8">RCP-MX</strain>
    </source>
</reference>
<name>A0ABQ8UK70_9EUKA</name>
<accession>A0ABQ8UK70</accession>
<dbReference type="Gene3D" id="3.40.30.10">
    <property type="entry name" value="Glutaredoxin"/>
    <property type="match status" value="1"/>
</dbReference>
<gene>
    <name evidence="8" type="ORF">PAPYR_4348</name>
</gene>
<evidence type="ECO:0000256" key="1">
    <source>
        <dbReference type="ARBA" id="ARBA00004167"/>
    </source>
</evidence>
<feature type="region of interest" description="Disordered" evidence="5">
    <location>
        <begin position="441"/>
        <end position="502"/>
    </location>
</feature>
<feature type="compositionally biased region" description="Polar residues" evidence="5">
    <location>
        <begin position="458"/>
        <end position="473"/>
    </location>
</feature>
<organism evidence="8 9">
    <name type="scientific">Paratrimastix pyriformis</name>
    <dbReference type="NCBI Taxonomy" id="342808"/>
    <lineage>
        <taxon>Eukaryota</taxon>
        <taxon>Metamonada</taxon>
        <taxon>Preaxostyla</taxon>
        <taxon>Paratrimastigidae</taxon>
        <taxon>Paratrimastix</taxon>
    </lineage>
</organism>
<dbReference type="EMBL" id="JAPMOS010000018">
    <property type="protein sequence ID" value="KAJ4459614.1"/>
    <property type="molecule type" value="Genomic_DNA"/>
</dbReference>
<evidence type="ECO:0000256" key="2">
    <source>
        <dbReference type="ARBA" id="ARBA00022692"/>
    </source>
</evidence>
<keyword evidence="3 6" id="KW-1133">Transmembrane helix</keyword>
<evidence type="ECO:0000259" key="7">
    <source>
        <dbReference type="Pfam" id="PF00085"/>
    </source>
</evidence>
<evidence type="ECO:0000256" key="4">
    <source>
        <dbReference type="ARBA" id="ARBA00023136"/>
    </source>
</evidence>
<dbReference type="Pfam" id="PF00085">
    <property type="entry name" value="Thioredoxin"/>
    <property type="match status" value="1"/>
</dbReference>
<dbReference type="InterPro" id="IPR052250">
    <property type="entry name" value="PDI_TMX3"/>
</dbReference>
<keyword evidence="2 6" id="KW-0812">Transmembrane</keyword>
<evidence type="ECO:0000313" key="8">
    <source>
        <dbReference type="EMBL" id="KAJ4459614.1"/>
    </source>
</evidence>
<dbReference type="PANTHER" id="PTHR46426">
    <property type="entry name" value="PROTEIN DISULFIDE-ISOMERASE TMX3"/>
    <property type="match status" value="1"/>
</dbReference>
<comment type="subcellular location">
    <subcellularLocation>
        <location evidence="1">Membrane</location>
        <topology evidence="1">Single-pass membrane protein</topology>
    </subcellularLocation>
</comment>
<sequence length="502" mass="55722">MDRTVSSPILATKSIHDANFDEMCTKDRSCFVQFVSPWCGLPCERTTSLLDDLENNATSILVGTIHGPSNDALRKKFNVHHYPALFHVQGQRIFPFDGALSLSAIRVFLRRLSNETVKAVTSLEQLGAEMSERAPDSAAFLLIGEPERHVRDTFEELAQQHANWMSFYSAVDNGTMMQLFLAKLELQGYKNLTDSGAARWLLVADHDDYTRLYRGPLDMEAMEQWMLYYRFPVYAPIEAIPLAELAPLISHTIPQEALEAVPNRTFALVPQRHFLAVSIVIPRERRTAMNHAKAIAKIAHLFPDFRFVWLDAASESPNVQQFLGGVSIPLDMLPTMAVFEPSTGLYWHRDYLSVRNHTHIENLLRAIRDGSEKPAGRVESPLKGLGSAATGDHLQAPTPMHEPPATGSAPERAMFLWGLVALPLALLSSIVLVQTVSRRIKGPSPVAPPKHTRRVVTPSVSGTESTASSESDPTSPPATAEHRGRPRTRAVVRPSSDHQKVN</sequence>
<proteinExistence type="predicted"/>
<evidence type="ECO:0000313" key="9">
    <source>
        <dbReference type="Proteomes" id="UP001141327"/>
    </source>
</evidence>
<dbReference type="CDD" id="cd02961">
    <property type="entry name" value="PDI_a_family"/>
    <property type="match status" value="1"/>
</dbReference>
<evidence type="ECO:0000256" key="3">
    <source>
        <dbReference type="ARBA" id="ARBA00022989"/>
    </source>
</evidence>
<feature type="domain" description="Thioredoxin" evidence="7">
    <location>
        <begin position="13"/>
        <end position="109"/>
    </location>
</feature>
<dbReference type="PANTHER" id="PTHR46426:SF1">
    <property type="entry name" value="PROTEIN DISULFIDE-ISOMERASE TMX3"/>
    <property type="match status" value="1"/>
</dbReference>
<evidence type="ECO:0000256" key="6">
    <source>
        <dbReference type="SAM" id="Phobius"/>
    </source>
</evidence>
<feature type="transmembrane region" description="Helical" evidence="6">
    <location>
        <begin position="414"/>
        <end position="433"/>
    </location>
</feature>
<protein>
    <recommendedName>
        <fullName evidence="7">Thioredoxin domain-containing protein</fullName>
    </recommendedName>
</protein>
<dbReference type="Proteomes" id="UP001141327">
    <property type="component" value="Unassembled WGS sequence"/>
</dbReference>